<gene>
    <name evidence="4" type="ORF">CK820_G0028691</name>
</gene>
<sequence length="93" mass="10397">MAANVAHGLQQNVLYVDSNGGLTASRLLQLLQAKTQDEEEQAEALRRIQVVHAFDIFQMLDVLQELRGTVAQQDGIPEHLNHIPHCLHVHLPC</sequence>
<comment type="caution">
    <text evidence="4">The sequence shown here is derived from an EMBL/GenBank/DDBJ whole genome shotgun (WGS) entry which is preliminary data.</text>
</comment>
<evidence type="ECO:0000259" key="3">
    <source>
        <dbReference type="PROSITE" id="PS50162"/>
    </source>
</evidence>
<dbReference type="Gene3D" id="3.40.50.300">
    <property type="entry name" value="P-loop containing nucleotide triphosphate hydrolases"/>
    <property type="match status" value="1"/>
</dbReference>
<dbReference type="PROSITE" id="PS50162">
    <property type="entry name" value="RECA_2"/>
    <property type="match status" value="1"/>
</dbReference>
<protein>
    <submittedName>
        <fullName evidence="4">RAD51D isoform 3</fullName>
    </submittedName>
</protein>
<comment type="subcellular location">
    <subcellularLocation>
        <location evidence="1">Nucleus</location>
    </subcellularLocation>
</comment>
<evidence type="ECO:0000313" key="5">
    <source>
        <dbReference type="Proteomes" id="UP000236370"/>
    </source>
</evidence>
<evidence type="ECO:0000256" key="1">
    <source>
        <dbReference type="ARBA" id="ARBA00004123"/>
    </source>
</evidence>
<dbReference type="PANTHER" id="PTHR46457:SF1">
    <property type="entry name" value="DNA REPAIR PROTEIN RAD51 HOMOLOG 4"/>
    <property type="match status" value="1"/>
</dbReference>
<dbReference type="InterPro" id="IPR027417">
    <property type="entry name" value="P-loop_NTPase"/>
</dbReference>
<dbReference type="SMR" id="A0A2J8LJ72"/>
<proteinExistence type="predicted"/>
<evidence type="ECO:0000256" key="2">
    <source>
        <dbReference type="ARBA" id="ARBA00023242"/>
    </source>
</evidence>
<dbReference type="Proteomes" id="UP000236370">
    <property type="component" value="Unassembled WGS sequence"/>
</dbReference>
<keyword evidence="2" id="KW-0539">Nucleus</keyword>
<name>A0A2J8LJ72_PANTR</name>
<accession>A0A2J8LJ72</accession>
<organism evidence="4 5">
    <name type="scientific">Pan troglodytes</name>
    <name type="common">Chimpanzee</name>
    <dbReference type="NCBI Taxonomy" id="9598"/>
    <lineage>
        <taxon>Eukaryota</taxon>
        <taxon>Metazoa</taxon>
        <taxon>Chordata</taxon>
        <taxon>Craniata</taxon>
        <taxon>Vertebrata</taxon>
        <taxon>Euteleostomi</taxon>
        <taxon>Mammalia</taxon>
        <taxon>Eutheria</taxon>
        <taxon>Euarchontoglires</taxon>
        <taxon>Primates</taxon>
        <taxon>Haplorrhini</taxon>
        <taxon>Catarrhini</taxon>
        <taxon>Hominidae</taxon>
        <taxon>Pan</taxon>
    </lineage>
</organism>
<dbReference type="InterPro" id="IPR020588">
    <property type="entry name" value="RecA_ATP-bd"/>
</dbReference>
<dbReference type="GO" id="GO:0005524">
    <property type="term" value="F:ATP binding"/>
    <property type="evidence" value="ECO:0007669"/>
    <property type="project" value="InterPro"/>
</dbReference>
<reference evidence="4 5" key="1">
    <citation type="submission" date="2017-12" db="EMBL/GenBank/DDBJ databases">
        <title>High-resolution comparative analysis of great ape genomes.</title>
        <authorList>
            <person name="Pollen A."/>
            <person name="Hastie A."/>
            <person name="Hormozdiari F."/>
            <person name="Dougherty M."/>
            <person name="Liu R."/>
            <person name="Chaisson M."/>
            <person name="Hoppe E."/>
            <person name="Hill C."/>
            <person name="Pang A."/>
            <person name="Hillier L."/>
            <person name="Baker C."/>
            <person name="Armstrong J."/>
            <person name="Shendure J."/>
            <person name="Paten B."/>
            <person name="Wilson R."/>
            <person name="Chao H."/>
            <person name="Schneider V."/>
            <person name="Ventura M."/>
            <person name="Kronenberg Z."/>
            <person name="Murali S."/>
            <person name="Gordon D."/>
            <person name="Cantsilieris S."/>
            <person name="Munson K."/>
            <person name="Nelson B."/>
            <person name="Raja A."/>
            <person name="Underwood J."/>
            <person name="Diekhans M."/>
            <person name="Fiddes I."/>
            <person name="Haussler D."/>
            <person name="Eichler E."/>
        </authorList>
    </citation>
    <scope>NUCLEOTIDE SEQUENCE [LARGE SCALE GENOMIC DNA]</scope>
    <source>
        <strain evidence="4">Yerkes chimp pedigree #C0471</strain>
    </source>
</reference>
<dbReference type="GO" id="GO:0140664">
    <property type="term" value="F:ATP-dependent DNA damage sensor activity"/>
    <property type="evidence" value="ECO:0007669"/>
    <property type="project" value="InterPro"/>
</dbReference>
<evidence type="ECO:0000313" key="4">
    <source>
        <dbReference type="EMBL" id="PNI47318.1"/>
    </source>
</evidence>
<feature type="domain" description="RecA family profile 1" evidence="3">
    <location>
        <begin position="1"/>
        <end position="93"/>
    </location>
</feature>
<dbReference type="PANTHER" id="PTHR46457">
    <property type="entry name" value="DNA REPAIR PROTEIN RAD51 HOMOLOG 4"/>
    <property type="match status" value="1"/>
</dbReference>
<dbReference type="GO" id="GO:0005634">
    <property type="term" value="C:nucleus"/>
    <property type="evidence" value="ECO:0007669"/>
    <property type="project" value="UniProtKB-SubCell"/>
</dbReference>
<dbReference type="GO" id="GO:0006281">
    <property type="term" value="P:DNA repair"/>
    <property type="evidence" value="ECO:0007669"/>
    <property type="project" value="InterPro"/>
</dbReference>
<dbReference type="InterPro" id="IPR051988">
    <property type="entry name" value="HRR_RAD51_Paralog"/>
</dbReference>
<dbReference type="EMBL" id="NBAG03000289">
    <property type="protein sequence ID" value="PNI47318.1"/>
    <property type="molecule type" value="Genomic_DNA"/>
</dbReference>
<dbReference type="GO" id="GO:0003677">
    <property type="term" value="F:DNA binding"/>
    <property type="evidence" value="ECO:0007669"/>
    <property type="project" value="InterPro"/>
</dbReference>
<dbReference type="AlphaFoldDB" id="A0A2J8LJ72"/>